<dbReference type="HOGENOM" id="CLU_678998_0_0_2"/>
<proteinExistence type="predicted"/>
<dbReference type="InterPro" id="IPR036390">
    <property type="entry name" value="WH_DNA-bd_sf"/>
</dbReference>
<organism evidence="2 3">
    <name type="scientific">Candidatus Nitrosopumilus koreensis AR1</name>
    <dbReference type="NCBI Taxonomy" id="1229908"/>
    <lineage>
        <taxon>Archaea</taxon>
        <taxon>Nitrososphaerota</taxon>
        <taxon>Nitrososphaeria</taxon>
        <taxon>Nitrosopumilales</taxon>
        <taxon>Nitrosopumilaceae</taxon>
        <taxon>Nitrosopumilus</taxon>
    </lineage>
</organism>
<dbReference type="InterPro" id="IPR015088">
    <property type="entry name" value="Znf_DNA-dir_DNA_pol_B_alpha"/>
</dbReference>
<dbReference type="GeneID" id="13725581"/>
<evidence type="ECO:0000259" key="1">
    <source>
        <dbReference type="Pfam" id="PF08996"/>
    </source>
</evidence>
<sequence length="405" mass="47375">MARRKITLYGKKASQDDILEEIHRLLYAKGNRPYPLKPPEIAKALGIARQSVYNYIKLLSQRGEMVRLRSGHFFLPKSKDQEFREFNKHHSITSDPLVSEWMDDMLTRKQGMPLKSWRNRLRSLEIVCNTCKVTPYDLTISAKKTEKIMRTFAKHFQNGDVVCSNRGCKPTGKNTTVYHKAQAVRDFCSFYDITWRKGVSGVMSQKVPHHGKYADIRFTQEEFDAADKFIKEKWGLDSDVYRWFWVGIESCARFGALYNMKNDWTELKTKHDDTIFLMSVIESKTENIRGGKWIKYITREDTQKSLKLLKDRNCDRIVESSLAEHAFKKTINRQLVEIFQDLGKNETYFLTRPSHVLRHLGAHYWLSKTNYNYGIIAEVGGWHTIDELKKSYGQIPPEKVLEIIQ</sequence>
<dbReference type="GO" id="GO:0003887">
    <property type="term" value="F:DNA-directed DNA polymerase activity"/>
    <property type="evidence" value="ECO:0007669"/>
    <property type="project" value="InterPro"/>
</dbReference>
<dbReference type="KEGG" id="nkr:NKOR_00660"/>
<accession>K0B564</accession>
<dbReference type="Proteomes" id="UP000006101">
    <property type="component" value="Chromosome"/>
</dbReference>
<reference evidence="2 3" key="1">
    <citation type="journal article" date="2012" name="J. Bacteriol.">
        <title>Draft Genome Sequence of an Ammonia-Oxidizing Archaeon, "Candidatus Nitrosopumilus koreensis" AR1, from Marine Sediment.</title>
        <authorList>
            <person name="Park S.J."/>
            <person name="Kim J.G."/>
            <person name="Jung M.Y."/>
            <person name="Kim S.J."/>
            <person name="Cha I.T."/>
            <person name="Kwon K."/>
            <person name="Lee J.H."/>
            <person name="Rhee S.K."/>
        </authorList>
    </citation>
    <scope>NUCLEOTIDE SEQUENCE [LARGE SCALE GENOMIC DNA]</scope>
    <source>
        <strain evidence="2 3">AR1</strain>
    </source>
</reference>
<dbReference type="InterPro" id="IPR011010">
    <property type="entry name" value="DNA_brk_join_enz"/>
</dbReference>
<dbReference type="EMBL" id="CP003842">
    <property type="protein sequence ID" value="AFS80050.1"/>
    <property type="molecule type" value="Genomic_DNA"/>
</dbReference>
<dbReference type="PATRIC" id="fig|1229908.8.peg.139"/>
<dbReference type="SUPFAM" id="SSF46785">
    <property type="entry name" value="Winged helix' DNA-binding domain"/>
    <property type="match status" value="1"/>
</dbReference>
<dbReference type="SUPFAM" id="SSF56349">
    <property type="entry name" value="DNA breaking-rejoining enzymes"/>
    <property type="match status" value="1"/>
</dbReference>
<evidence type="ECO:0000313" key="3">
    <source>
        <dbReference type="Proteomes" id="UP000006101"/>
    </source>
</evidence>
<dbReference type="Pfam" id="PF08996">
    <property type="entry name" value="zf-DNA_Pol"/>
    <property type="match status" value="1"/>
</dbReference>
<keyword evidence="3" id="KW-1185">Reference proteome</keyword>
<dbReference type="GO" id="GO:0003677">
    <property type="term" value="F:DNA binding"/>
    <property type="evidence" value="ECO:0007669"/>
    <property type="project" value="InterPro"/>
</dbReference>
<dbReference type="RefSeq" id="WP_014962441.1">
    <property type="nucleotide sequence ID" value="NC_018655.1"/>
</dbReference>
<protein>
    <recommendedName>
        <fullName evidence="1">Zinc finger DNA-directed DNA polymerase family B alpha domain-containing protein</fullName>
    </recommendedName>
</protein>
<name>K0B564_9ARCH</name>
<dbReference type="STRING" id="1229908.NKOR_00660"/>
<dbReference type="AlphaFoldDB" id="K0B564"/>
<feature type="domain" description="Zinc finger DNA-directed DNA polymerase family B alpha" evidence="1">
    <location>
        <begin position="119"/>
        <end position="227"/>
    </location>
</feature>
<evidence type="ECO:0000313" key="2">
    <source>
        <dbReference type="EMBL" id="AFS80050.1"/>
    </source>
</evidence>
<gene>
    <name evidence="2" type="ORF">NKOR_00660</name>
</gene>
<dbReference type="GO" id="GO:0006260">
    <property type="term" value="P:DNA replication"/>
    <property type="evidence" value="ECO:0007669"/>
    <property type="project" value="InterPro"/>
</dbReference>